<dbReference type="PANTHER" id="PTHR10587">
    <property type="entry name" value="GLYCOSYL TRANSFERASE-RELATED"/>
    <property type="match status" value="1"/>
</dbReference>
<gene>
    <name evidence="2" type="ORF">ACFPOF_04495</name>
</gene>
<evidence type="ECO:0000313" key="3">
    <source>
        <dbReference type="Proteomes" id="UP001596113"/>
    </source>
</evidence>
<dbReference type="PROSITE" id="PS51677">
    <property type="entry name" value="NODB"/>
    <property type="match status" value="1"/>
</dbReference>
<feature type="domain" description="NodB homology" evidence="1">
    <location>
        <begin position="144"/>
        <end position="319"/>
    </location>
</feature>
<reference evidence="3" key="1">
    <citation type="journal article" date="2019" name="Int. J. Syst. Evol. Microbiol.">
        <title>The Global Catalogue of Microorganisms (GCM) 10K type strain sequencing project: providing services to taxonomists for standard genome sequencing and annotation.</title>
        <authorList>
            <consortium name="The Broad Institute Genomics Platform"/>
            <consortium name="The Broad Institute Genome Sequencing Center for Infectious Disease"/>
            <person name="Wu L."/>
            <person name="Ma J."/>
        </authorList>
    </citation>
    <scope>NUCLEOTIDE SEQUENCE [LARGE SCALE GENOMIC DNA]</scope>
    <source>
        <strain evidence="3">CGMCC 1.18575</strain>
    </source>
</reference>
<dbReference type="InterPro" id="IPR011330">
    <property type="entry name" value="Glyco_hydro/deAcase_b/a-brl"/>
</dbReference>
<dbReference type="PANTHER" id="PTHR10587:SF80">
    <property type="entry name" value="CHITOOLIGOSACCHARIDE DEACETYLASE"/>
    <property type="match status" value="1"/>
</dbReference>
<dbReference type="Proteomes" id="UP001596113">
    <property type="component" value="Unassembled WGS sequence"/>
</dbReference>
<keyword evidence="3" id="KW-1185">Reference proteome</keyword>
<organism evidence="2 3">
    <name type="scientific">Cohnella soli</name>
    <dbReference type="NCBI Taxonomy" id="425005"/>
    <lineage>
        <taxon>Bacteria</taxon>
        <taxon>Bacillati</taxon>
        <taxon>Bacillota</taxon>
        <taxon>Bacilli</taxon>
        <taxon>Bacillales</taxon>
        <taxon>Paenibacillaceae</taxon>
        <taxon>Cohnella</taxon>
    </lineage>
</organism>
<dbReference type="Pfam" id="PF01522">
    <property type="entry name" value="Polysacc_deac_1"/>
    <property type="match status" value="1"/>
</dbReference>
<dbReference type="RefSeq" id="WP_378129998.1">
    <property type="nucleotide sequence ID" value="NZ_JBHSMI010000008.1"/>
</dbReference>
<dbReference type="InterPro" id="IPR002509">
    <property type="entry name" value="NODB_dom"/>
</dbReference>
<protein>
    <submittedName>
        <fullName evidence="2">Polysaccharide deacetylase family protein</fullName>
    </submittedName>
</protein>
<dbReference type="InterPro" id="IPR050248">
    <property type="entry name" value="Polysacc_deacetylase_ArnD"/>
</dbReference>
<sequence length="334" mass="36244">MKKNMSATFIAVLALAGCAVWFAGSYGTMGEYVHAVKHAEGAGAEAVVPAATGEPESQLLEYIQSEADKRKRQPVDAVIDRVWKAIPGYDGRTVDVQLTYAKAKSVGASPGDKTFPWVYKAIKPKVSLNDLPLQPIYRGNEGKPSVALMINVAWGDEFLAPMLATLKESGVKATFFFDGTWLSKHMDTAKEIIAQGHEVSNHAYTHPDMSKLGAARQREEIGKTEELLKQLGVHNVWFAPPSGDFNANTVKVASEFGLRTVLWTLDTIDWMKPDPSSVIEKVSRKVGPGSLILMHPTSTSKGALAGMIKVIRAKGLVPGTVAQTLSSERIDIRL</sequence>
<dbReference type="EMBL" id="JBHSMI010000008">
    <property type="protein sequence ID" value="MFC5401988.1"/>
    <property type="molecule type" value="Genomic_DNA"/>
</dbReference>
<dbReference type="PROSITE" id="PS51257">
    <property type="entry name" value="PROKAR_LIPOPROTEIN"/>
    <property type="match status" value="1"/>
</dbReference>
<proteinExistence type="predicted"/>
<accession>A0ABW0HNM8</accession>
<dbReference type="CDD" id="cd10950">
    <property type="entry name" value="CE4_BsYlxY_like"/>
    <property type="match status" value="1"/>
</dbReference>
<evidence type="ECO:0000313" key="2">
    <source>
        <dbReference type="EMBL" id="MFC5401988.1"/>
    </source>
</evidence>
<name>A0ABW0HNM8_9BACL</name>
<dbReference type="Gene3D" id="3.20.20.370">
    <property type="entry name" value="Glycoside hydrolase/deacetylase"/>
    <property type="match status" value="1"/>
</dbReference>
<evidence type="ECO:0000259" key="1">
    <source>
        <dbReference type="PROSITE" id="PS51677"/>
    </source>
</evidence>
<comment type="caution">
    <text evidence="2">The sequence shown here is derived from an EMBL/GenBank/DDBJ whole genome shotgun (WGS) entry which is preliminary data.</text>
</comment>
<dbReference type="SUPFAM" id="SSF88713">
    <property type="entry name" value="Glycoside hydrolase/deacetylase"/>
    <property type="match status" value="1"/>
</dbReference>